<dbReference type="Pfam" id="PF13843">
    <property type="entry name" value="DDE_Tnp_1_7"/>
    <property type="match status" value="1"/>
</dbReference>
<organism evidence="2 3">
    <name type="scientific">Phytophthora nicotianae (strain INRA-310)</name>
    <name type="common">Phytophthora parasitica</name>
    <dbReference type="NCBI Taxonomy" id="761204"/>
    <lineage>
        <taxon>Eukaryota</taxon>
        <taxon>Sar</taxon>
        <taxon>Stramenopiles</taxon>
        <taxon>Oomycota</taxon>
        <taxon>Peronosporomycetes</taxon>
        <taxon>Peronosporales</taxon>
        <taxon>Peronosporaceae</taxon>
        <taxon>Phytophthora</taxon>
    </lineage>
</organism>
<dbReference type="OrthoDB" id="121467at2759"/>
<dbReference type="RefSeq" id="XP_008894952.1">
    <property type="nucleotide sequence ID" value="XM_008896704.1"/>
</dbReference>
<evidence type="ECO:0000313" key="2">
    <source>
        <dbReference type="EMBL" id="ETN19045.1"/>
    </source>
</evidence>
<dbReference type="OMA" id="RLEVYSV"/>
<reference evidence="3" key="1">
    <citation type="submission" date="2011-12" db="EMBL/GenBank/DDBJ databases">
        <authorList>
            <consortium name="The Broad Institute Genome Sequencing Platform"/>
            <person name="Russ C."/>
            <person name="Tyler B."/>
            <person name="Panabieres F."/>
            <person name="Shan W."/>
            <person name="Tripathy S."/>
            <person name="Grunwald N."/>
            <person name="Machado M."/>
            <person name="Young S.K."/>
            <person name="Zeng Q."/>
            <person name="Gargeya S."/>
            <person name="Fitzgerald M."/>
            <person name="Haas B."/>
            <person name="Abouelleil A."/>
            <person name="Alvarado L."/>
            <person name="Arachchi H.M."/>
            <person name="Berlin A."/>
            <person name="Chapman S.B."/>
            <person name="Gearin G."/>
            <person name="Goldberg J."/>
            <person name="Griggs A."/>
            <person name="Gujja S."/>
            <person name="Hansen M."/>
            <person name="Heiman D."/>
            <person name="Howarth C."/>
            <person name="Larimer J."/>
            <person name="Lui A."/>
            <person name="MacDonald P.J.P."/>
            <person name="McCowen C."/>
            <person name="Montmayeur A."/>
            <person name="Murphy C."/>
            <person name="Neiman D."/>
            <person name="Pearson M."/>
            <person name="Priest M."/>
            <person name="Roberts A."/>
            <person name="Saif S."/>
            <person name="Shea T."/>
            <person name="Sisk P."/>
            <person name="Stolte C."/>
            <person name="Sykes S."/>
            <person name="Wortman J."/>
            <person name="Nusbaum C."/>
            <person name="Birren B."/>
        </authorList>
    </citation>
    <scope>NUCLEOTIDE SEQUENCE [LARGE SCALE GENOMIC DNA]</scope>
    <source>
        <strain evidence="3">INRA-310</strain>
    </source>
</reference>
<feature type="domain" description="PiggyBac transposable element-derived protein" evidence="1">
    <location>
        <begin position="11"/>
        <end position="119"/>
    </location>
</feature>
<accession>W2R3G2</accession>
<dbReference type="InterPro" id="IPR029526">
    <property type="entry name" value="PGBD"/>
</dbReference>
<evidence type="ECO:0000313" key="3">
    <source>
        <dbReference type="Proteomes" id="UP000018817"/>
    </source>
</evidence>
<reference evidence="2 3" key="2">
    <citation type="submission" date="2013-11" db="EMBL/GenBank/DDBJ databases">
        <title>The Genome Sequence of Phytophthora parasitica INRA-310.</title>
        <authorList>
            <consortium name="The Broad Institute Genomics Platform"/>
            <person name="Russ C."/>
            <person name="Tyler B."/>
            <person name="Panabieres F."/>
            <person name="Shan W."/>
            <person name="Tripathy S."/>
            <person name="Grunwald N."/>
            <person name="Machado M."/>
            <person name="Johnson C.S."/>
            <person name="Arredondo F."/>
            <person name="Hong C."/>
            <person name="Coffey M."/>
            <person name="Young S.K."/>
            <person name="Zeng Q."/>
            <person name="Gargeya S."/>
            <person name="Fitzgerald M."/>
            <person name="Abouelleil A."/>
            <person name="Alvarado L."/>
            <person name="Chapman S.B."/>
            <person name="Gainer-Dewar J."/>
            <person name="Goldberg J."/>
            <person name="Griggs A."/>
            <person name="Gujja S."/>
            <person name="Hansen M."/>
            <person name="Howarth C."/>
            <person name="Imamovic A."/>
            <person name="Ireland A."/>
            <person name="Larimer J."/>
            <person name="McCowan C."/>
            <person name="Murphy C."/>
            <person name="Pearson M."/>
            <person name="Poon T.W."/>
            <person name="Priest M."/>
            <person name="Roberts A."/>
            <person name="Saif S."/>
            <person name="Shea T."/>
            <person name="Sykes S."/>
            <person name="Wortman J."/>
            <person name="Nusbaum C."/>
            <person name="Birren B."/>
        </authorList>
    </citation>
    <scope>NUCLEOTIDE SEQUENCE [LARGE SCALE GENOMIC DNA]</scope>
    <source>
        <strain evidence="2 3">INRA-310</strain>
    </source>
</reference>
<dbReference type="GeneID" id="20174554"/>
<sequence length="120" mass="13296">MDVASKLFRLEVYSVDESMSAWKGRKGKCIHDDIPHKAKHVRKCEGLGAELKAIAGGDTGIILDLELVEGFIRRRQKPYAADYEGTAVVLRLAEQFRETGRTVIADSAFASVNTFIQLEA</sequence>
<evidence type="ECO:0000259" key="1">
    <source>
        <dbReference type="Pfam" id="PF13843"/>
    </source>
</evidence>
<proteinExistence type="predicted"/>
<name>W2R3G2_PHYN3</name>
<dbReference type="VEuPathDB" id="FungiDB:PPTG_04461"/>
<dbReference type="AlphaFoldDB" id="W2R3G2"/>
<gene>
    <name evidence="2" type="ORF">PPTG_04461</name>
</gene>
<dbReference type="Proteomes" id="UP000018817">
    <property type="component" value="Unassembled WGS sequence"/>
</dbReference>
<dbReference type="EMBL" id="KI669565">
    <property type="protein sequence ID" value="ETN19045.1"/>
    <property type="molecule type" value="Genomic_DNA"/>
</dbReference>
<protein>
    <recommendedName>
        <fullName evidence="1">PiggyBac transposable element-derived protein domain-containing protein</fullName>
    </recommendedName>
</protein>